<keyword evidence="6 8" id="KW-0472">Membrane</keyword>
<evidence type="ECO:0000256" key="9">
    <source>
        <dbReference type="SAM" id="SignalP"/>
    </source>
</evidence>
<feature type="transmembrane region" description="Helical" evidence="8">
    <location>
        <begin position="189"/>
        <end position="209"/>
    </location>
</feature>
<feature type="region of interest" description="Disordered" evidence="7">
    <location>
        <begin position="402"/>
        <end position="553"/>
    </location>
</feature>
<keyword evidence="4 8" id="KW-0812">Transmembrane</keyword>
<proteinExistence type="inferred from homology"/>
<sequence length="577" mass="65162">MRWVVLVSLALTVVGEQVHDDEWIDPYDMINYDPSTKTMKKPVESANYPNVPTKRREHTPDSGQPADAHCVRKLMELQKQIDEQNKRIKALSQQPTCTPVFKRFLRRLLKEVERVGVPTDSTDGLYDGKIKLSRQSMAEIQTLLEGEESWRTGALDNAVSQILVDLKPHDYEAWKWRFEDAFGIELDTVLKLGLGVLLMVAIVSTQLWSRVPWCTLLGRLFVLCFFVSIIWNWFYLYKIAFAEHQKNMAKLEGISEKCTGLKNYNWYDNLKELYRSTWTLQDDPCKKYYEVIYVNPLLLVPPTKAISVTIVTVITEPLKHLGEGISDFIRALFKDLPVTWQIVVFPTIVLLILAFMYLSVNGAFRYGIMAPFHRPQPDPPPPQLRQPQYHLQEIQDSEQLTQHISPRGGHLAASASRNQIQQRRTRPQEKAAKVVVRTLRSSDDTNAQRRDAELSLSAESDSEELLQSPEALTGASANANQTRTQDDATDSNAPQSQTKQATVNKKASKDKAGKVSRANKPPAGEQPSRAHIQELRTGEGDELPPGSLTPGVETVRVPVQETLRIVNSGSSLEPSVT</sequence>
<evidence type="ECO:0000256" key="8">
    <source>
        <dbReference type="SAM" id="Phobius"/>
    </source>
</evidence>
<dbReference type="PANTHER" id="PTHR34093">
    <property type="entry name" value="CHLORIDE CHANNEL CLIC-LIKE PROTEIN 1"/>
    <property type="match status" value="1"/>
</dbReference>
<dbReference type="AlphaFoldDB" id="A0A4Z2BAD0"/>
<dbReference type="GO" id="GO:0016020">
    <property type="term" value="C:membrane"/>
    <property type="evidence" value="ECO:0007669"/>
    <property type="project" value="UniProtKB-SubCell"/>
</dbReference>
<feature type="transmembrane region" description="Helical" evidence="8">
    <location>
        <begin position="338"/>
        <end position="360"/>
    </location>
</feature>
<reference evidence="10 11" key="1">
    <citation type="submission" date="2019-04" db="EMBL/GenBank/DDBJ databases">
        <title>The sequence and de novo assembly of Takifugu bimaculatus genome using PacBio and Hi-C technologies.</title>
        <authorList>
            <person name="Xu P."/>
            <person name="Liu B."/>
            <person name="Zhou Z."/>
        </authorList>
    </citation>
    <scope>NUCLEOTIDE SEQUENCE [LARGE SCALE GENOMIC DNA]</scope>
    <source>
        <strain evidence="10">TB-2018</strain>
        <tissue evidence="10">Muscle</tissue>
    </source>
</reference>
<feature type="chain" id="PRO_5021327556" description="Chloride channel CLIC-like protein 1" evidence="9">
    <location>
        <begin position="16"/>
        <end position="577"/>
    </location>
</feature>
<dbReference type="Proteomes" id="UP000516260">
    <property type="component" value="Chromosome 6"/>
</dbReference>
<organism evidence="10 11">
    <name type="scientific">Takifugu bimaculatus</name>
    <dbReference type="NCBI Taxonomy" id="433685"/>
    <lineage>
        <taxon>Eukaryota</taxon>
        <taxon>Metazoa</taxon>
        <taxon>Chordata</taxon>
        <taxon>Craniata</taxon>
        <taxon>Vertebrata</taxon>
        <taxon>Euteleostomi</taxon>
        <taxon>Actinopterygii</taxon>
        <taxon>Neopterygii</taxon>
        <taxon>Teleostei</taxon>
        <taxon>Neoteleostei</taxon>
        <taxon>Acanthomorphata</taxon>
        <taxon>Eupercaria</taxon>
        <taxon>Tetraodontiformes</taxon>
        <taxon>Tetradontoidea</taxon>
        <taxon>Tetraodontidae</taxon>
        <taxon>Takifugu</taxon>
    </lineage>
</organism>
<comment type="caution">
    <text evidence="10">The sequence shown here is derived from an EMBL/GenBank/DDBJ whole genome shotgun (WGS) entry which is preliminary data.</text>
</comment>
<dbReference type="GO" id="GO:0005254">
    <property type="term" value="F:chloride channel activity"/>
    <property type="evidence" value="ECO:0007669"/>
    <property type="project" value="TreeGrafter"/>
</dbReference>
<keyword evidence="11" id="KW-1185">Reference proteome</keyword>
<dbReference type="PANTHER" id="PTHR34093:SF1">
    <property type="entry name" value="CHLORIDE CHANNEL CLIC-LIKE PROTEIN 1"/>
    <property type="match status" value="1"/>
</dbReference>
<name>A0A4Z2BAD0_9TELE</name>
<feature type="compositionally biased region" description="Polar residues" evidence="7">
    <location>
        <begin position="490"/>
        <end position="505"/>
    </location>
</feature>
<evidence type="ECO:0000256" key="7">
    <source>
        <dbReference type="SAM" id="MobiDB-lite"/>
    </source>
</evidence>
<keyword evidence="9" id="KW-0732">Signal</keyword>
<evidence type="ECO:0000313" key="10">
    <source>
        <dbReference type="EMBL" id="TNM87980.1"/>
    </source>
</evidence>
<evidence type="ECO:0000256" key="3">
    <source>
        <dbReference type="ARBA" id="ARBA00015571"/>
    </source>
</evidence>
<comment type="subcellular location">
    <subcellularLocation>
        <location evidence="1">Membrane</location>
        <topology evidence="1">Multi-pass membrane protein</topology>
    </subcellularLocation>
</comment>
<feature type="compositionally biased region" description="Basic and acidic residues" evidence="7">
    <location>
        <begin position="440"/>
        <end position="453"/>
    </location>
</feature>
<evidence type="ECO:0000313" key="11">
    <source>
        <dbReference type="Proteomes" id="UP000516260"/>
    </source>
</evidence>
<dbReference type="Pfam" id="PF05934">
    <property type="entry name" value="MCLC"/>
    <property type="match status" value="1"/>
</dbReference>
<evidence type="ECO:0000256" key="4">
    <source>
        <dbReference type="ARBA" id="ARBA00022692"/>
    </source>
</evidence>
<keyword evidence="5 8" id="KW-1133">Transmembrane helix</keyword>
<dbReference type="GO" id="GO:0005783">
    <property type="term" value="C:endoplasmic reticulum"/>
    <property type="evidence" value="ECO:0007669"/>
    <property type="project" value="TreeGrafter"/>
</dbReference>
<gene>
    <name evidence="10" type="ORF">fugu_006201</name>
</gene>
<comment type="similarity">
    <text evidence="2">Belongs to the chloride channel MCLC family.</text>
</comment>
<protein>
    <recommendedName>
        <fullName evidence="3">Chloride channel CLIC-like protein 1</fullName>
    </recommendedName>
</protein>
<dbReference type="InterPro" id="IPR009231">
    <property type="entry name" value="Chloride_chnl_CLIC-like"/>
</dbReference>
<evidence type="ECO:0000256" key="2">
    <source>
        <dbReference type="ARBA" id="ARBA00005944"/>
    </source>
</evidence>
<dbReference type="EMBL" id="SWLE01000019">
    <property type="protein sequence ID" value="TNM87980.1"/>
    <property type="molecule type" value="Genomic_DNA"/>
</dbReference>
<accession>A0A4Z2BAD0</accession>
<feature type="signal peptide" evidence="9">
    <location>
        <begin position="1"/>
        <end position="15"/>
    </location>
</feature>
<feature type="region of interest" description="Disordered" evidence="7">
    <location>
        <begin position="38"/>
        <end position="65"/>
    </location>
</feature>
<feature type="transmembrane region" description="Helical" evidence="8">
    <location>
        <begin position="216"/>
        <end position="236"/>
    </location>
</feature>
<evidence type="ECO:0000256" key="6">
    <source>
        <dbReference type="ARBA" id="ARBA00023136"/>
    </source>
</evidence>
<evidence type="ECO:0000256" key="1">
    <source>
        <dbReference type="ARBA" id="ARBA00004141"/>
    </source>
</evidence>
<evidence type="ECO:0000256" key="5">
    <source>
        <dbReference type="ARBA" id="ARBA00022989"/>
    </source>
</evidence>